<dbReference type="Pfam" id="PF16566">
    <property type="entry name" value="CREPT"/>
    <property type="match status" value="1"/>
</dbReference>
<dbReference type="SMART" id="SM00582">
    <property type="entry name" value="RPR"/>
    <property type="match status" value="1"/>
</dbReference>
<dbReference type="InterPro" id="IPR032337">
    <property type="entry name" value="RPRD1A/B_C"/>
</dbReference>
<dbReference type="Gene3D" id="6.10.250.2560">
    <property type="match status" value="1"/>
</dbReference>
<dbReference type="GO" id="GO:0000993">
    <property type="term" value="F:RNA polymerase II complex binding"/>
    <property type="evidence" value="ECO:0007669"/>
    <property type="project" value="TreeGrafter"/>
</dbReference>
<dbReference type="InterPro" id="IPR006569">
    <property type="entry name" value="CID_dom"/>
</dbReference>
<accession>A0A7M5V9D2</accession>
<dbReference type="Gene3D" id="1.25.40.90">
    <property type="match status" value="1"/>
</dbReference>
<proteinExistence type="predicted"/>
<dbReference type="Proteomes" id="UP000594262">
    <property type="component" value="Unplaced"/>
</dbReference>
<evidence type="ECO:0000313" key="2">
    <source>
        <dbReference type="EnsemblMetazoa" id="CLYHEMP009849.1"/>
    </source>
</evidence>
<dbReference type="Pfam" id="PF04818">
    <property type="entry name" value="CID"/>
    <property type="match status" value="1"/>
</dbReference>
<dbReference type="AlphaFoldDB" id="A0A7M5V9D2"/>
<dbReference type="PROSITE" id="PS51391">
    <property type="entry name" value="CID"/>
    <property type="match status" value="1"/>
</dbReference>
<sequence length="325" mass="37084">MSSFSTSHLEKRVKALTMSQQSIQTLSLWCIHHRKSAKIIVKHWLKDLLKAKVKKKLALMYLANDVLQNSRKKGTEFNQEFRIVMLGAVNHCIHTADDKLANALKRMHGIWTERNVFEEDFLSTIQQAIGGGEKQDASTTPPLDQMPIDESEFMMTTTDELATATTVAPIHPPDHPPDPDELVLRLQELEHSATQDAVVREKIANLPTEVTDPTYIDKVEDLESARHLQEKINSACALLQEYNTRLSVEQVDREQTRKMLLDYTTMQRYQISQTENKIDEYLGKLEKVKAVRKELKLHLQNLPDLTKLPSPVPLPSAGDLFATRR</sequence>
<dbReference type="RefSeq" id="XP_066915520.1">
    <property type="nucleotide sequence ID" value="XM_067059419.1"/>
</dbReference>
<organism evidence="2 3">
    <name type="scientific">Clytia hemisphaerica</name>
    <dbReference type="NCBI Taxonomy" id="252671"/>
    <lineage>
        <taxon>Eukaryota</taxon>
        <taxon>Metazoa</taxon>
        <taxon>Cnidaria</taxon>
        <taxon>Hydrozoa</taxon>
        <taxon>Hydroidolina</taxon>
        <taxon>Leptothecata</taxon>
        <taxon>Obeliida</taxon>
        <taxon>Clytiidae</taxon>
        <taxon>Clytia</taxon>
    </lineage>
</organism>
<dbReference type="OrthoDB" id="10069473at2759"/>
<dbReference type="PANTHER" id="PTHR12460">
    <property type="entry name" value="CYCLIN-DEPENDENT KINASE INHIBITOR-RELATED PROTEIN"/>
    <property type="match status" value="1"/>
</dbReference>
<evidence type="ECO:0000259" key="1">
    <source>
        <dbReference type="PROSITE" id="PS51391"/>
    </source>
</evidence>
<keyword evidence="3" id="KW-1185">Reference proteome</keyword>
<dbReference type="GeneID" id="136802662"/>
<evidence type="ECO:0000313" key="3">
    <source>
        <dbReference type="Proteomes" id="UP000594262"/>
    </source>
</evidence>
<dbReference type="InterPro" id="IPR008942">
    <property type="entry name" value="ENTH_VHS"/>
</dbReference>
<feature type="domain" description="CID" evidence="1">
    <location>
        <begin position="1"/>
        <end position="133"/>
    </location>
</feature>
<dbReference type="EnsemblMetazoa" id="CLYHEMT009849.1">
    <property type="protein sequence ID" value="CLYHEMP009849.1"/>
    <property type="gene ID" value="CLYHEMG009849"/>
</dbReference>
<protein>
    <recommendedName>
        <fullName evidence="1">CID domain-containing protein</fullName>
    </recommendedName>
</protein>
<dbReference type="SUPFAM" id="SSF48464">
    <property type="entry name" value="ENTH/VHS domain"/>
    <property type="match status" value="1"/>
</dbReference>
<dbReference type="GO" id="GO:0031124">
    <property type="term" value="P:mRNA 3'-end processing"/>
    <property type="evidence" value="ECO:0007669"/>
    <property type="project" value="TreeGrafter"/>
</dbReference>
<reference evidence="2" key="1">
    <citation type="submission" date="2021-01" db="UniProtKB">
        <authorList>
            <consortium name="EnsemblMetazoa"/>
        </authorList>
    </citation>
    <scope>IDENTIFICATION</scope>
</reference>
<dbReference type="PANTHER" id="PTHR12460:SF0">
    <property type="entry name" value="CID DOMAIN-CONTAINING PROTEIN-RELATED"/>
    <property type="match status" value="1"/>
</dbReference>
<name>A0A7M5V9D2_9CNID</name>